<keyword evidence="3" id="KW-1185">Reference proteome</keyword>
<reference evidence="2" key="1">
    <citation type="submission" date="2019-10" db="EMBL/GenBank/DDBJ databases">
        <title>The sequence and de novo assembly of the wild yak genome.</title>
        <authorList>
            <person name="Liu Y."/>
        </authorList>
    </citation>
    <scope>NUCLEOTIDE SEQUENCE [LARGE SCALE GENOMIC DNA]</scope>
    <source>
        <strain evidence="2">WY2019</strain>
    </source>
</reference>
<feature type="region of interest" description="Disordered" evidence="1">
    <location>
        <begin position="23"/>
        <end position="63"/>
    </location>
</feature>
<name>A0A6B0S6X1_9CETA</name>
<dbReference type="Proteomes" id="UP000322234">
    <property type="component" value="Unassembled WGS sequence"/>
</dbReference>
<protein>
    <submittedName>
        <fullName evidence="2">Uncharacterized protein</fullName>
    </submittedName>
</protein>
<accession>A0A6B0S6X1</accession>
<evidence type="ECO:0000256" key="1">
    <source>
        <dbReference type="SAM" id="MobiDB-lite"/>
    </source>
</evidence>
<comment type="caution">
    <text evidence="2">The sequence shown here is derived from an EMBL/GenBank/DDBJ whole genome shotgun (WGS) entry which is preliminary data.</text>
</comment>
<evidence type="ECO:0000313" key="3">
    <source>
        <dbReference type="Proteomes" id="UP000322234"/>
    </source>
</evidence>
<proteinExistence type="predicted"/>
<dbReference type="EMBL" id="VBQZ03000191">
    <property type="protein sequence ID" value="MXQ97455.1"/>
    <property type="molecule type" value="Genomic_DNA"/>
</dbReference>
<sequence length="178" mass="19433">MLLTMRPLPATAAVVQLLSPARSERYRAPGVPPPPARGSREKRSKARGAPSSRSRALPRVQGQHFRQNETLALLFAVASVIYRRPSQMGFGIAAKSPISVLLRERTYTTGGAEGVRHSDVTHIKLFSEDSSFHTDDSNSPDERNRKNTFPSVLAMGSSCLAREVTPHVPTLGQPASYE</sequence>
<dbReference type="AlphaFoldDB" id="A0A6B0S6X1"/>
<evidence type="ECO:0000313" key="2">
    <source>
        <dbReference type="EMBL" id="MXQ97455.1"/>
    </source>
</evidence>
<organism evidence="2 3">
    <name type="scientific">Bos mutus</name>
    <name type="common">wild yak</name>
    <dbReference type="NCBI Taxonomy" id="72004"/>
    <lineage>
        <taxon>Eukaryota</taxon>
        <taxon>Metazoa</taxon>
        <taxon>Chordata</taxon>
        <taxon>Craniata</taxon>
        <taxon>Vertebrata</taxon>
        <taxon>Euteleostomi</taxon>
        <taxon>Mammalia</taxon>
        <taxon>Eutheria</taxon>
        <taxon>Laurasiatheria</taxon>
        <taxon>Artiodactyla</taxon>
        <taxon>Ruminantia</taxon>
        <taxon>Pecora</taxon>
        <taxon>Bovidae</taxon>
        <taxon>Bovinae</taxon>
        <taxon>Bos</taxon>
    </lineage>
</organism>
<gene>
    <name evidence="2" type="ORF">E5288_WYG019707</name>
</gene>